<protein>
    <recommendedName>
        <fullName evidence="3">2-hydroxyacyl-CoA lyase 2</fullName>
        <ecNumber evidence="11">4.1.2.63</ecNumber>
    </recommendedName>
    <alternativeName>
        <fullName evidence="8">IlvB-like protein</fullName>
    </alternativeName>
</protein>
<keyword evidence="17" id="KW-1185">Reference proteome</keyword>
<feature type="domain" description="Thiamine pyrophosphate enzyme central" evidence="14">
    <location>
        <begin position="85"/>
        <end position="213"/>
    </location>
</feature>
<evidence type="ECO:0000259" key="14">
    <source>
        <dbReference type="Pfam" id="PF00205"/>
    </source>
</evidence>
<evidence type="ECO:0000256" key="6">
    <source>
        <dbReference type="ARBA" id="ARBA00023052"/>
    </source>
</evidence>
<keyword evidence="7 16" id="KW-0456">Lyase</keyword>
<dbReference type="Gene3D" id="3.40.50.1220">
    <property type="entry name" value="TPP-binding domain"/>
    <property type="match status" value="1"/>
</dbReference>
<dbReference type="InterPro" id="IPR029061">
    <property type="entry name" value="THDP-binding"/>
</dbReference>
<dbReference type="Pfam" id="PF00205">
    <property type="entry name" value="TPP_enzyme_M"/>
    <property type="match status" value="1"/>
</dbReference>
<comment type="catalytic activity">
    <reaction evidence="10">
        <text>an (R)-2-hydroxy-long-chain-fatty acyl-CoA = a long-chain fatty aldehyde + formyl-CoA</text>
        <dbReference type="Rhea" id="RHEA:67444"/>
        <dbReference type="ChEBI" id="CHEBI:17176"/>
        <dbReference type="ChEBI" id="CHEBI:57376"/>
        <dbReference type="ChEBI" id="CHEBI:170012"/>
        <dbReference type="EC" id="4.1.2.63"/>
    </reaction>
    <physiologicalReaction direction="left-to-right" evidence="10">
        <dbReference type="Rhea" id="RHEA:67445"/>
    </physiologicalReaction>
</comment>
<proteinExistence type="inferred from homology"/>
<dbReference type="InterPro" id="IPR029035">
    <property type="entry name" value="DHS-like_NAD/FAD-binding_dom"/>
</dbReference>
<dbReference type="CDD" id="cd02004">
    <property type="entry name" value="TPP_BZL_OCoD_HPCL"/>
    <property type="match status" value="1"/>
</dbReference>
<dbReference type="PANTHER" id="PTHR43710:SF2">
    <property type="entry name" value="2-HYDROXYACYL-COA LYASE 1"/>
    <property type="match status" value="1"/>
</dbReference>
<dbReference type="GO" id="GO:0000287">
    <property type="term" value="F:magnesium ion binding"/>
    <property type="evidence" value="ECO:0007669"/>
    <property type="project" value="InterPro"/>
</dbReference>
<evidence type="ECO:0000256" key="3">
    <source>
        <dbReference type="ARBA" id="ARBA00018936"/>
    </source>
</evidence>
<keyword evidence="4" id="KW-0479">Metal-binding</keyword>
<reference evidence="16" key="1">
    <citation type="submission" date="2023-03" db="EMBL/GenBank/DDBJ databases">
        <authorList>
            <person name="Steffen K."/>
            <person name="Cardenas P."/>
        </authorList>
    </citation>
    <scope>NUCLEOTIDE SEQUENCE</scope>
</reference>
<dbReference type="GO" id="GO:0030976">
    <property type="term" value="F:thiamine pyrophosphate binding"/>
    <property type="evidence" value="ECO:0007669"/>
    <property type="project" value="InterPro"/>
</dbReference>
<comment type="catalytic activity">
    <reaction evidence="12">
        <text>2-hydroxyoctadecanoyl-CoA = heptadecanal + formyl-CoA</text>
        <dbReference type="Rhea" id="RHEA:55196"/>
        <dbReference type="ChEBI" id="CHEBI:57376"/>
        <dbReference type="ChEBI" id="CHEBI:74116"/>
        <dbReference type="ChEBI" id="CHEBI:138631"/>
    </reaction>
    <physiologicalReaction direction="left-to-right" evidence="12">
        <dbReference type="Rhea" id="RHEA:55197"/>
    </physiologicalReaction>
</comment>
<evidence type="ECO:0000256" key="8">
    <source>
        <dbReference type="ARBA" id="ARBA00030510"/>
    </source>
</evidence>
<dbReference type="AlphaFoldDB" id="A0AA35RDG1"/>
<evidence type="ECO:0000256" key="1">
    <source>
        <dbReference type="ARBA" id="ARBA00001964"/>
    </source>
</evidence>
<dbReference type="SUPFAM" id="SSF52518">
    <property type="entry name" value="Thiamin diphosphate-binding fold (THDP-binding)"/>
    <property type="match status" value="2"/>
</dbReference>
<evidence type="ECO:0000256" key="13">
    <source>
        <dbReference type="ARBA" id="ARBA00048767"/>
    </source>
</evidence>
<dbReference type="EC" id="4.1.2.63" evidence="11"/>
<evidence type="ECO:0000256" key="9">
    <source>
        <dbReference type="ARBA" id="ARBA00044451"/>
    </source>
</evidence>
<dbReference type="InterPro" id="IPR012000">
    <property type="entry name" value="Thiamin_PyroP_enz_cen_dom"/>
</dbReference>
<evidence type="ECO:0000256" key="12">
    <source>
        <dbReference type="ARBA" id="ARBA00048738"/>
    </source>
</evidence>
<dbReference type="Pfam" id="PF02775">
    <property type="entry name" value="TPP_enzyme_C"/>
    <property type="match status" value="1"/>
</dbReference>
<accession>A0AA35RDG1</accession>
<evidence type="ECO:0000256" key="2">
    <source>
        <dbReference type="ARBA" id="ARBA00007812"/>
    </source>
</evidence>
<comment type="similarity">
    <text evidence="2">Belongs to the TPP enzyme family.</text>
</comment>
<evidence type="ECO:0000313" key="17">
    <source>
        <dbReference type="Proteomes" id="UP001174909"/>
    </source>
</evidence>
<comment type="catalytic activity">
    <reaction evidence="13">
        <text>(2R)-hydroxyhexadecanoyl-CoA = pentadecanal + formyl-CoA</text>
        <dbReference type="Rhea" id="RHEA:55212"/>
        <dbReference type="ChEBI" id="CHEBI:17302"/>
        <dbReference type="ChEBI" id="CHEBI:57376"/>
        <dbReference type="ChEBI" id="CHEBI:138654"/>
    </reaction>
    <physiologicalReaction direction="left-to-right" evidence="13">
        <dbReference type="Rhea" id="RHEA:55213"/>
    </physiologicalReaction>
</comment>
<dbReference type="FunFam" id="3.40.50.1220:FF:000006">
    <property type="entry name" value="2-hydroxyacyl-CoA lyase 1"/>
    <property type="match status" value="1"/>
</dbReference>
<dbReference type="InterPro" id="IPR011766">
    <property type="entry name" value="TPP_enzyme_TPP-bd"/>
</dbReference>
<feature type="domain" description="Thiamine pyrophosphate enzyme TPP-binding" evidence="15">
    <location>
        <begin position="280"/>
        <end position="425"/>
    </location>
</feature>
<evidence type="ECO:0000256" key="5">
    <source>
        <dbReference type="ARBA" id="ARBA00022842"/>
    </source>
</evidence>
<evidence type="ECO:0000259" key="15">
    <source>
        <dbReference type="Pfam" id="PF02775"/>
    </source>
</evidence>
<evidence type="ECO:0000313" key="16">
    <source>
        <dbReference type="EMBL" id="CAI8009184.1"/>
    </source>
</evidence>
<evidence type="ECO:0000256" key="10">
    <source>
        <dbReference type="ARBA" id="ARBA00044454"/>
    </source>
</evidence>
<dbReference type="PANTHER" id="PTHR43710">
    <property type="entry name" value="2-HYDROXYACYL-COA LYASE"/>
    <property type="match status" value="1"/>
</dbReference>
<dbReference type="GO" id="GO:0106359">
    <property type="term" value="F:2-hydroxyacyl-CoA lyase activity"/>
    <property type="evidence" value="ECO:0007669"/>
    <property type="project" value="UniProtKB-EC"/>
</dbReference>
<dbReference type="Proteomes" id="UP001174909">
    <property type="component" value="Unassembled WGS sequence"/>
</dbReference>
<dbReference type="GO" id="GO:0001561">
    <property type="term" value="P:fatty acid alpha-oxidation"/>
    <property type="evidence" value="ECO:0007669"/>
    <property type="project" value="TreeGrafter"/>
</dbReference>
<dbReference type="PROSITE" id="PS00187">
    <property type="entry name" value="TPP_ENZYMES"/>
    <property type="match status" value="1"/>
</dbReference>
<evidence type="ECO:0000256" key="7">
    <source>
        <dbReference type="ARBA" id="ARBA00023239"/>
    </source>
</evidence>
<dbReference type="EMBL" id="CASHTH010000930">
    <property type="protein sequence ID" value="CAI8009184.1"/>
    <property type="molecule type" value="Genomic_DNA"/>
</dbReference>
<dbReference type="InterPro" id="IPR000399">
    <property type="entry name" value="TPP-bd_CS"/>
</dbReference>
<name>A0AA35RDG1_GEOBA</name>
<sequence length="444" mass="48170">MGDFQAAPQVDLAKPFCKWVGQAERIDLIPRYIATAVRHSISGRPGPVYLDLPGDVIASSLEEDDLSYPQRVEAPPAPQVDPASIKAAVAALKSARQPLAIIGKGAAWAGAEEQVRRFIEETQMPFLPSPMGKGVVPDGHPLSVAAARSYALQNADLVFTIGARLNWIMHFGLPPRFREDLRVVQLDVAAEEIGSSVPSEAPLVGDAKVVMAQMVAELEESPWQIAADNPWRQALDKEKAAKQEATVPMLESDEVPMNYYRPLQEIQQLLPHDAIIVTEGASTMDISRQVLDNYEPRKRLDAGTWGTMGVGPGFAIAAQVANPDKRVIALEGDAAFGFDGLEVEVAVRHKLPITWIVFNNNGIGGGPSSLPEGASYPPNAFVPNARYDKVMEAFGGKGYHAETPQELRAALQASFDSGETTLINVTINPESKRRPQQFAWLTRG</sequence>
<keyword evidence="6" id="KW-0786">Thiamine pyrophosphate</keyword>
<comment type="catalytic activity">
    <reaction evidence="9">
        <text>a 2-hydroxy-3-methyl fatty acyl-CoA = a 2-methyl-branched fatty aldehyde + formyl-CoA</text>
        <dbReference type="Rhea" id="RHEA:25375"/>
        <dbReference type="ChEBI" id="CHEBI:49188"/>
        <dbReference type="ChEBI" id="CHEBI:57376"/>
        <dbReference type="ChEBI" id="CHEBI:58783"/>
        <dbReference type="EC" id="4.1.2.63"/>
    </reaction>
    <physiologicalReaction direction="left-to-right" evidence="9">
        <dbReference type="Rhea" id="RHEA:25376"/>
    </physiologicalReaction>
</comment>
<gene>
    <name evidence="16" type="ORF">GBAR_LOCUS6212</name>
</gene>
<organism evidence="16 17">
    <name type="scientific">Geodia barretti</name>
    <name type="common">Barrett's horny sponge</name>
    <dbReference type="NCBI Taxonomy" id="519541"/>
    <lineage>
        <taxon>Eukaryota</taxon>
        <taxon>Metazoa</taxon>
        <taxon>Porifera</taxon>
        <taxon>Demospongiae</taxon>
        <taxon>Heteroscleromorpha</taxon>
        <taxon>Tetractinellida</taxon>
        <taxon>Astrophorina</taxon>
        <taxon>Geodiidae</taxon>
        <taxon>Geodia</taxon>
    </lineage>
</organism>
<dbReference type="InterPro" id="IPR045025">
    <property type="entry name" value="HACL1-like"/>
</dbReference>
<evidence type="ECO:0000256" key="11">
    <source>
        <dbReference type="ARBA" id="ARBA00044518"/>
    </source>
</evidence>
<comment type="caution">
    <text evidence="16">The sequence shown here is derived from an EMBL/GenBank/DDBJ whole genome shotgun (WGS) entry which is preliminary data.</text>
</comment>
<evidence type="ECO:0000256" key="4">
    <source>
        <dbReference type="ARBA" id="ARBA00022723"/>
    </source>
</evidence>
<comment type="cofactor">
    <cofactor evidence="1">
        <name>thiamine diphosphate</name>
        <dbReference type="ChEBI" id="CHEBI:58937"/>
    </cofactor>
</comment>
<dbReference type="Gene3D" id="3.40.50.970">
    <property type="match status" value="2"/>
</dbReference>
<keyword evidence="5" id="KW-0460">Magnesium</keyword>
<dbReference type="CDD" id="cd07035">
    <property type="entry name" value="TPP_PYR_POX_like"/>
    <property type="match status" value="1"/>
</dbReference>
<dbReference type="SUPFAM" id="SSF52467">
    <property type="entry name" value="DHS-like NAD/FAD-binding domain"/>
    <property type="match status" value="1"/>
</dbReference>